<gene>
    <name evidence="1" type="ORF">EZV62_022559</name>
</gene>
<reference evidence="2" key="1">
    <citation type="journal article" date="2019" name="Gigascience">
        <title>De novo genome assembly of the endangered Acer yangbiense, a plant species with extremely small populations endemic to Yunnan Province, China.</title>
        <authorList>
            <person name="Yang J."/>
            <person name="Wariss H.M."/>
            <person name="Tao L."/>
            <person name="Zhang R."/>
            <person name="Yun Q."/>
            <person name="Hollingsworth P."/>
            <person name="Dao Z."/>
            <person name="Luo G."/>
            <person name="Guo H."/>
            <person name="Ma Y."/>
            <person name="Sun W."/>
        </authorList>
    </citation>
    <scope>NUCLEOTIDE SEQUENCE [LARGE SCALE GENOMIC DNA]</scope>
    <source>
        <strain evidence="2">cv. Malutang</strain>
    </source>
</reference>
<name>A0A5C7H8N5_9ROSI</name>
<organism evidence="1 2">
    <name type="scientific">Acer yangbiense</name>
    <dbReference type="NCBI Taxonomy" id="1000413"/>
    <lineage>
        <taxon>Eukaryota</taxon>
        <taxon>Viridiplantae</taxon>
        <taxon>Streptophyta</taxon>
        <taxon>Embryophyta</taxon>
        <taxon>Tracheophyta</taxon>
        <taxon>Spermatophyta</taxon>
        <taxon>Magnoliopsida</taxon>
        <taxon>eudicotyledons</taxon>
        <taxon>Gunneridae</taxon>
        <taxon>Pentapetalae</taxon>
        <taxon>rosids</taxon>
        <taxon>malvids</taxon>
        <taxon>Sapindales</taxon>
        <taxon>Sapindaceae</taxon>
        <taxon>Hippocastanoideae</taxon>
        <taxon>Acereae</taxon>
        <taxon>Acer</taxon>
    </lineage>
</organism>
<keyword evidence="2" id="KW-1185">Reference proteome</keyword>
<accession>A0A5C7H8N5</accession>
<protein>
    <submittedName>
        <fullName evidence="1">Uncharacterized protein</fullName>
    </submittedName>
</protein>
<evidence type="ECO:0000313" key="1">
    <source>
        <dbReference type="EMBL" id="TXG53390.1"/>
    </source>
</evidence>
<proteinExistence type="predicted"/>
<sequence>MVSLAAFRVSCSLLLNSEYKSCFKVRALSSNSGGDSIVLSADSGACRKLVKDVVSKDLEVLWEDGYGTHSVKDYLDAATEIIKAWAWTGVRPHFAPQISWKCLKVIFRFVSLIPLKAIISDIEMFYRAFEVMCLHIPVHDRTSFEGHVMRARPPCWRFLFPGGILDKQNFVY</sequence>
<dbReference type="AlphaFoldDB" id="A0A5C7H8N5"/>
<dbReference type="EMBL" id="VAHF01000010">
    <property type="protein sequence ID" value="TXG53390.1"/>
    <property type="molecule type" value="Genomic_DNA"/>
</dbReference>
<evidence type="ECO:0000313" key="2">
    <source>
        <dbReference type="Proteomes" id="UP000323000"/>
    </source>
</evidence>
<comment type="caution">
    <text evidence="1">The sequence shown here is derived from an EMBL/GenBank/DDBJ whole genome shotgun (WGS) entry which is preliminary data.</text>
</comment>
<dbReference type="OrthoDB" id="982762at2759"/>
<dbReference type="Proteomes" id="UP000323000">
    <property type="component" value="Chromosome 10"/>
</dbReference>